<dbReference type="Proteomes" id="UP000265520">
    <property type="component" value="Unassembled WGS sequence"/>
</dbReference>
<feature type="non-terminal residue" evidence="1">
    <location>
        <position position="53"/>
    </location>
</feature>
<proteinExistence type="predicted"/>
<dbReference type="EMBL" id="LXQA010637110">
    <property type="protein sequence ID" value="MCI63438.1"/>
    <property type="molecule type" value="Genomic_DNA"/>
</dbReference>
<organism evidence="1 2">
    <name type="scientific">Trifolium medium</name>
    <dbReference type="NCBI Taxonomy" id="97028"/>
    <lineage>
        <taxon>Eukaryota</taxon>
        <taxon>Viridiplantae</taxon>
        <taxon>Streptophyta</taxon>
        <taxon>Embryophyta</taxon>
        <taxon>Tracheophyta</taxon>
        <taxon>Spermatophyta</taxon>
        <taxon>Magnoliopsida</taxon>
        <taxon>eudicotyledons</taxon>
        <taxon>Gunneridae</taxon>
        <taxon>Pentapetalae</taxon>
        <taxon>rosids</taxon>
        <taxon>fabids</taxon>
        <taxon>Fabales</taxon>
        <taxon>Fabaceae</taxon>
        <taxon>Papilionoideae</taxon>
        <taxon>50 kb inversion clade</taxon>
        <taxon>NPAAA clade</taxon>
        <taxon>Hologalegina</taxon>
        <taxon>IRL clade</taxon>
        <taxon>Trifolieae</taxon>
        <taxon>Trifolium</taxon>
    </lineage>
</organism>
<comment type="caution">
    <text evidence="1">The sequence shown here is derived from an EMBL/GenBank/DDBJ whole genome shotgun (WGS) entry which is preliminary data.</text>
</comment>
<protein>
    <submittedName>
        <fullName evidence="1">Uncharacterized protein</fullName>
    </submittedName>
</protein>
<evidence type="ECO:0000313" key="1">
    <source>
        <dbReference type="EMBL" id="MCI63438.1"/>
    </source>
</evidence>
<sequence>MPFPPFPYVTDDSDRFQLVFPADLMTSSDFDDSGRSSNDCVVISSPAFHVDPG</sequence>
<name>A0A392TR99_9FABA</name>
<keyword evidence="2" id="KW-1185">Reference proteome</keyword>
<reference evidence="1 2" key="1">
    <citation type="journal article" date="2018" name="Front. Plant Sci.">
        <title>Red Clover (Trifolium pratense) and Zigzag Clover (T. medium) - A Picture of Genomic Similarities and Differences.</title>
        <authorList>
            <person name="Dluhosova J."/>
            <person name="Istvanek J."/>
            <person name="Nedelnik J."/>
            <person name="Repkova J."/>
        </authorList>
    </citation>
    <scope>NUCLEOTIDE SEQUENCE [LARGE SCALE GENOMIC DNA]</scope>
    <source>
        <strain evidence="2">cv. 10/8</strain>
        <tissue evidence="1">Leaf</tissue>
    </source>
</reference>
<accession>A0A392TR99</accession>
<dbReference type="AlphaFoldDB" id="A0A392TR99"/>
<evidence type="ECO:0000313" key="2">
    <source>
        <dbReference type="Proteomes" id="UP000265520"/>
    </source>
</evidence>